<sequence length="157" mass="17618">MANILLVDDDVENLWSLQVALEGDSHRVSVAGDVRRALDILRRNPIQCIVTDYEMPEIDGVEFCRIVRSQPAHCALPIVMLSASPEPTDTPPFWNRFFRKPARVEDLISVIEEHTAAPLAGPASWQRRNAVASMRALLQCEHPPASRWAPVSARCWP</sequence>
<evidence type="ECO:0000259" key="3">
    <source>
        <dbReference type="PROSITE" id="PS50110"/>
    </source>
</evidence>
<dbReference type="InterPro" id="IPR001789">
    <property type="entry name" value="Sig_transdc_resp-reg_receiver"/>
</dbReference>
<dbReference type="PANTHER" id="PTHR44591">
    <property type="entry name" value="STRESS RESPONSE REGULATOR PROTEIN 1"/>
    <property type="match status" value="1"/>
</dbReference>
<feature type="domain" description="Response regulatory" evidence="3">
    <location>
        <begin position="3"/>
        <end position="115"/>
    </location>
</feature>
<feature type="modified residue" description="4-aspartylphosphate" evidence="2">
    <location>
        <position position="52"/>
    </location>
</feature>
<dbReference type="GO" id="GO:0000160">
    <property type="term" value="P:phosphorelay signal transduction system"/>
    <property type="evidence" value="ECO:0007669"/>
    <property type="project" value="InterPro"/>
</dbReference>
<keyword evidence="5" id="KW-1185">Reference proteome</keyword>
<dbReference type="EMBL" id="FCOB02000009">
    <property type="protein sequence ID" value="SAK60751.1"/>
    <property type="molecule type" value="Genomic_DNA"/>
</dbReference>
<dbReference type="InterPro" id="IPR050595">
    <property type="entry name" value="Bact_response_regulator"/>
</dbReference>
<dbReference type="AlphaFoldDB" id="A0A158ARV3"/>
<dbReference type="Pfam" id="PF00072">
    <property type="entry name" value="Response_reg"/>
    <property type="match status" value="1"/>
</dbReference>
<comment type="caution">
    <text evidence="4">The sequence shown here is derived from an EMBL/GenBank/DDBJ whole genome shotgun (WGS) entry which is preliminary data.</text>
</comment>
<proteinExistence type="predicted"/>
<dbReference type="SMART" id="SM00448">
    <property type="entry name" value="REC"/>
    <property type="match status" value="1"/>
</dbReference>
<evidence type="ECO:0000313" key="5">
    <source>
        <dbReference type="Proteomes" id="UP000054978"/>
    </source>
</evidence>
<evidence type="ECO:0000256" key="1">
    <source>
        <dbReference type="ARBA" id="ARBA00022553"/>
    </source>
</evidence>
<keyword evidence="1 2" id="KW-0597">Phosphoprotein</keyword>
<dbReference type="STRING" id="1777144.AWB83_02278"/>
<evidence type="ECO:0000256" key="2">
    <source>
        <dbReference type="PROSITE-ProRule" id="PRU00169"/>
    </source>
</evidence>
<dbReference type="PANTHER" id="PTHR44591:SF3">
    <property type="entry name" value="RESPONSE REGULATORY DOMAIN-CONTAINING PROTEIN"/>
    <property type="match status" value="1"/>
</dbReference>
<protein>
    <submittedName>
        <fullName evidence="4">Chemotaxis response regulator</fullName>
    </submittedName>
</protein>
<evidence type="ECO:0000313" key="4">
    <source>
        <dbReference type="EMBL" id="SAK60751.1"/>
    </source>
</evidence>
<dbReference type="Proteomes" id="UP000054978">
    <property type="component" value="Unassembled WGS sequence"/>
</dbReference>
<dbReference type="InterPro" id="IPR011006">
    <property type="entry name" value="CheY-like_superfamily"/>
</dbReference>
<dbReference type="PROSITE" id="PS50110">
    <property type="entry name" value="RESPONSE_REGULATORY"/>
    <property type="match status" value="1"/>
</dbReference>
<accession>A0A158ARV3</accession>
<reference evidence="4" key="1">
    <citation type="submission" date="2016-01" db="EMBL/GenBank/DDBJ databases">
        <authorList>
            <person name="Peeters C."/>
        </authorList>
    </citation>
    <scope>NUCLEOTIDE SEQUENCE [LARGE SCALE GENOMIC DNA]</scope>
    <source>
        <strain evidence="4">LMG 29326</strain>
    </source>
</reference>
<name>A0A158ARV3_9BURK</name>
<dbReference type="SUPFAM" id="SSF52172">
    <property type="entry name" value="CheY-like"/>
    <property type="match status" value="1"/>
</dbReference>
<gene>
    <name evidence="4" type="ORF">AWB83_02278</name>
</gene>
<organism evidence="4 5">
    <name type="scientific">Caballeronia ptereochthonis</name>
    <dbReference type="NCBI Taxonomy" id="1777144"/>
    <lineage>
        <taxon>Bacteria</taxon>
        <taxon>Pseudomonadati</taxon>
        <taxon>Pseudomonadota</taxon>
        <taxon>Betaproteobacteria</taxon>
        <taxon>Burkholderiales</taxon>
        <taxon>Burkholderiaceae</taxon>
        <taxon>Caballeronia</taxon>
    </lineage>
</organism>
<dbReference type="Gene3D" id="3.40.50.2300">
    <property type="match status" value="1"/>
</dbReference>